<keyword evidence="2" id="KW-1185">Reference proteome</keyword>
<evidence type="ECO:0000313" key="1">
    <source>
        <dbReference type="EMBL" id="MBB6061338.1"/>
    </source>
</evidence>
<organism evidence="1 2">
    <name type="scientific">Hymenobacter luteus</name>
    <dbReference type="NCBI Taxonomy" id="1411122"/>
    <lineage>
        <taxon>Bacteria</taxon>
        <taxon>Pseudomonadati</taxon>
        <taxon>Bacteroidota</taxon>
        <taxon>Cytophagia</taxon>
        <taxon>Cytophagales</taxon>
        <taxon>Hymenobacteraceae</taxon>
        <taxon>Hymenobacter</taxon>
    </lineage>
</organism>
<accession>A0A7W9T5U8</accession>
<reference evidence="1 2" key="1">
    <citation type="submission" date="2020-08" db="EMBL/GenBank/DDBJ databases">
        <title>Genomic Encyclopedia of Type Strains, Phase IV (KMG-IV): sequencing the most valuable type-strain genomes for metagenomic binning, comparative biology and taxonomic classification.</title>
        <authorList>
            <person name="Goeker M."/>
        </authorList>
    </citation>
    <scope>NUCLEOTIDE SEQUENCE [LARGE SCALE GENOMIC DNA]</scope>
    <source>
        <strain evidence="1 2">DSM 26718</strain>
    </source>
</reference>
<dbReference type="Proteomes" id="UP000532746">
    <property type="component" value="Unassembled WGS sequence"/>
</dbReference>
<dbReference type="EMBL" id="JACHGG010000011">
    <property type="protein sequence ID" value="MBB6061338.1"/>
    <property type="molecule type" value="Genomic_DNA"/>
</dbReference>
<proteinExistence type="predicted"/>
<dbReference type="RefSeq" id="WP_183405476.1">
    <property type="nucleotide sequence ID" value="NZ_JACHGG010000011.1"/>
</dbReference>
<evidence type="ECO:0000313" key="2">
    <source>
        <dbReference type="Proteomes" id="UP000532746"/>
    </source>
</evidence>
<sequence length="175" mass="19307">MPKPNFLVGQRADGQSCDTLVSEALFGICDDASKRDEPAYISTDQTAENTWIARVDNSPEYDVTFTAVDKCIPVFKGSGGEQKRCDGLLQYETTLIFVELKEHKDPGKQWANEAANQIKQTMSDFADAHGFSGKTIRAHIANRVQPNAQQGHASVIKNFFSATKLILRIEGTIVL</sequence>
<dbReference type="AlphaFoldDB" id="A0A7W9T5U8"/>
<gene>
    <name evidence="1" type="ORF">HNQ93_004217</name>
</gene>
<protein>
    <submittedName>
        <fullName evidence="1">Uncharacterized protein</fullName>
    </submittedName>
</protein>
<name>A0A7W9T5U8_9BACT</name>
<comment type="caution">
    <text evidence="1">The sequence shown here is derived from an EMBL/GenBank/DDBJ whole genome shotgun (WGS) entry which is preliminary data.</text>
</comment>